<keyword evidence="2" id="KW-1185">Reference proteome</keyword>
<dbReference type="EMBL" id="CADCST010000125">
    <property type="protein sequence ID" value="CAA9202041.1"/>
    <property type="molecule type" value="Genomic_DNA"/>
</dbReference>
<gene>
    <name evidence="1" type="ORF">FLACOL7796_04062</name>
</gene>
<accession>A0ABN7EPJ5</accession>
<name>A0ABN7EPJ5_9FLAO</name>
<proteinExistence type="predicted"/>
<dbReference type="PROSITE" id="PS51257">
    <property type="entry name" value="PROKAR_LIPOPROTEIN"/>
    <property type="match status" value="1"/>
</dbReference>
<comment type="caution">
    <text evidence="1">The sequence shown here is derived from an EMBL/GenBank/DDBJ whole genome shotgun (WGS) entry which is preliminary data.</text>
</comment>
<evidence type="ECO:0000313" key="2">
    <source>
        <dbReference type="Proteomes" id="UP000474567"/>
    </source>
</evidence>
<dbReference type="RefSeq" id="WP_173967891.1">
    <property type="nucleotide sequence ID" value="NZ_CADCST010000125.1"/>
</dbReference>
<evidence type="ECO:0008006" key="3">
    <source>
        <dbReference type="Google" id="ProtNLM"/>
    </source>
</evidence>
<dbReference type="Proteomes" id="UP000474567">
    <property type="component" value="Unassembled WGS sequence"/>
</dbReference>
<protein>
    <recommendedName>
        <fullName evidence="3">Gliding motility-associated protein GldM N-terminal domain-containing protein</fullName>
    </recommendedName>
</protein>
<sequence>MKRIYFIAMLCMALVSCNNEEQLSAESNSLAEKELNVMGFSSEEKMEEKINEIVAIKSENQRKVLADFNRQEALKGYNVSNKSTNDSDIKEQNEAIYSSLKVYHNLVLSSIYELRKQLKFTSIQSIADEINSLNAVDPEKAVYLTKTYRNLLIKDPKIGVVSTIFDGRTSNVLNADGIVLINGKKMDYDEYFSVPGEKNNTRRYVRDEAVAGSVAVISRDYKAFYSAGREIHRNDFGVKFFRYFTELKTFSGYSPMPESFVECPSTFTVDPSSVAGFALSNTVAIGDYSFTYPYISGSGVSVRYSGGKINNAYVPVGGKLKATFTTTIGGVNREMSCDLEYKEQ</sequence>
<organism evidence="1 2">
    <name type="scientific">Flavobacterium collinsii</name>
    <dbReference type="NCBI Taxonomy" id="1114861"/>
    <lineage>
        <taxon>Bacteria</taxon>
        <taxon>Pseudomonadati</taxon>
        <taxon>Bacteroidota</taxon>
        <taxon>Flavobacteriia</taxon>
        <taxon>Flavobacteriales</taxon>
        <taxon>Flavobacteriaceae</taxon>
        <taxon>Flavobacterium</taxon>
    </lineage>
</organism>
<reference evidence="1 2" key="1">
    <citation type="submission" date="2020-02" db="EMBL/GenBank/DDBJ databases">
        <authorList>
            <person name="Criscuolo A."/>
        </authorList>
    </citation>
    <scope>NUCLEOTIDE SEQUENCE [LARGE SCALE GENOMIC DNA]</scope>
    <source>
        <strain evidence="1">CECT7796</strain>
    </source>
</reference>
<evidence type="ECO:0000313" key="1">
    <source>
        <dbReference type="EMBL" id="CAA9202041.1"/>
    </source>
</evidence>